<evidence type="ECO:0000256" key="9">
    <source>
        <dbReference type="ARBA" id="ARBA00023136"/>
    </source>
</evidence>
<dbReference type="Gene3D" id="1.10.287.70">
    <property type="match status" value="1"/>
</dbReference>
<keyword evidence="3" id="KW-0633">Potassium transport</keyword>
<keyword evidence="7 11" id="KW-1133">Transmembrane helix</keyword>
<feature type="transmembrane region" description="Helical" evidence="11">
    <location>
        <begin position="170"/>
        <end position="190"/>
    </location>
</feature>
<keyword evidence="10" id="KW-0407">Ion channel</keyword>
<evidence type="ECO:0000256" key="6">
    <source>
        <dbReference type="ARBA" id="ARBA00022958"/>
    </source>
</evidence>
<dbReference type="GO" id="GO:0005249">
    <property type="term" value="F:voltage-gated potassium channel activity"/>
    <property type="evidence" value="ECO:0007669"/>
    <property type="project" value="InterPro"/>
</dbReference>
<evidence type="ECO:0000256" key="11">
    <source>
        <dbReference type="SAM" id="Phobius"/>
    </source>
</evidence>
<organism evidence="13 14">
    <name type="scientific">Polarella glacialis</name>
    <name type="common">Dinoflagellate</name>
    <dbReference type="NCBI Taxonomy" id="89957"/>
    <lineage>
        <taxon>Eukaryota</taxon>
        <taxon>Sar</taxon>
        <taxon>Alveolata</taxon>
        <taxon>Dinophyceae</taxon>
        <taxon>Suessiales</taxon>
        <taxon>Suessiaceae</taxon>
        <taxon>Polarella</taxon>
    </lineage>
</organism>
<dbReference type="InterPro" id="IPR005821">
    <property type="entry name" value="Ion_trans_dom"/>
</dbReference>
<evidence type="ECO:0000313" key="14">
    <source>
        <dbReference type="Proteomes" id="UP000654075"/>
    </source>
</evidence>
<dbReference type="Pfam" id="PF00520">
    <property type="entry name" value="Ion_trans"/>
    <property type="match status" value="1"/>
</dbReference>
<evidence type="ECO:0000256" key="10">
    <source>
        <dbReference type="ARBA" id="ARBA00023303"/>
    </source>
</evidence>
<feature type="transmembrane region" description="Helical" evidence="11">
    <location>
        <begin position="125"/>
        <end position="143"/>
    </location>
</feature>
<keyword evidence="6" id="KW-0630">Potassium</keyword>
<evidence type="ECO:0000256" key="8">
    <source>
        <dbReference type="ARBA" id="ARBA00023065"/>
    </source>
</evidence>
<dbReference type="PANTHER" id="PTHR11537">
    <property type="entry name" value="VOLTAGE-GATED POTASSIUM CHANNEL"/>
    <property type="match status" value="1"/>
</dbReference>
<evidence type="ECO:0000256" key="5">
    <source>
        <dbReference type="ARBA" id="ARBA00022826"/>
    </source>
</evidence>
<keyword evidence="14" id="KW-1185">Reference proteome</keyword>
<dbReference type="Proteomes" id="UP000654075">
    <property type="component" value="Unassembled WGS sequence"/>
</dbReference>
<dbReference type="PANTHER" id="PTHR11537:SF254">
    <property type="entry name" value="POTASSIUM VOLTAGE-GATED CHANNEL PROTEIN SHAB"/>
    <property type="match status" value="1"/>
</dbReference>
<gene>
    <name evidence="13" type="ORF">PGLA1383_LOCUS43101</name>
</gene>
<keyword evidence="2" id="KW-0813">Transport</keyword>
<evidence type="ECO:0000256" key="7">
    <source>
        <dbReference type="ARBA" id="ARBA00022989"/>
    </source>
</evidence>
<evidence type="ECO:0000259" key="12">
    <source>
        <dbReference type="Pfam" id="PF00520"/>
    </source>
</evidence>
<evidence type="ECO:0000256" key="2">
    <source>
        <dbReference type="ARBA" id="ARBA00022448"/>
    </source>
</evidence>
<feature type="transmembrane region" description="Helical" evidence="11">
    <location>
        <begin position="233"/>
        <end position="252"/>
    </location>
</feature>
<comment type="caution">
    <text evidence="13">The sequence shown here is derived from an EMBL/GenBank/DDBJ whole genome shotgun (WGS) entry which is preliminary data.</text>
</comment>
<proteinExistence type="predicted"/>
<feature type="domain" description="Ion transport" evidence="12">
    <location>
        <begin position="128"/>
        <end position="322"/>
    </location>
</feature>
<keyword evidence="8" id="KW-0406">Ion transport</keyword>
<sequence length="412" mass="45629">MHRCPGGERVRRSKDPSSLGICTSKVISYPSASRGSRDATSCSSSEDENYFACQDSVGEEDSFHISSRTRCELLRLRVWMFLDSSAGSPPALRHAARIYQAVIGILLVGLIVLDTPSGVLVTFDGYWYTEVTVTVIWCLELLLRTWSNVEKPMHQTGGPRKHCCRNLPQLPLLLDVLSILALVIDLWLLSDQEAGNSPLRMLRLLTLFRLERYWCFFQPVCEVLWLEVRPLGATLGIALNVLLVSAVIMFYIESPTNEGFSSVADSLWWATTALTTVGYGDVYPKSPLGRFIGCVLAFIGIGLFALPAGILASGFHEVVRRTHTHRRKADWAVWQCPPASLDAGQTARLLDALAAQVEARMDAHMVRLAAHIGKLDEHMGNLGLRMGSLQHDLDSLKTESHFCAVRMGHSPP</sequence>
<keyword evidence="5" id="KW-0631">Potassium channel</keyword>
<dbReference type="InterPro" id="IPR028325">
    <property type="entry name" value="VG_K_chnl"/>
</dbReference>
<dbReference type="PRINTS" id="PR00169">
    <property type="entry name" value="KCHANNEL"/>
</dbReference>
<dbReference type="EMBL" id="CAJNNV010028918">
    <property type="protein sequence ID" value="CAE8626140.1"/>
    <property type="molecule type" value="Genomic_DNA"/>
</dbReference>
<feature type="transmembrane region" description="Helical" evidence="11">
    <location>
        <begin position="288"/>
        <end position="312"/>
    </location>
</feature>
<evidence type="ECO:0000256" key="3">
    <source>
        <dbReference type="ARBA" id="ARBA00022538"/>
    </source>
</evidence>
<name>A0A813GGR8_POLGL</name>
<dbReference type="GO" id="GO:0008076">
    <property type="term" value="C:voltage-gated potassium channel complex"/>
    <property type="evidence" value="ECO:0007669"/>
    <property type="project" value="InterPro"/>
</dbReference>
<dbReference type="AlphaFoldDB" id="A0A813GGR8"/>
<dbReference type="OrthoDB" id="312411at2759"/>
<evidence type="ECO:0000256" key="4">
    <source>
        <dbReference type="ARBA" id="ARBA00022692"/>
    </source>
</evidence>
<evidence type="ECO:0000256" key="1">
    <source>
        <dbReference type="ARBA" id="ARBA00004141"/>
    </source>
</evidence>
<keyword evidence="4 11" id="KW-0812">Transmembrane</keyword>
<comment type="subcellular location">
    <subcellularLocation>
        <location evidence="1">Membrane</location>
        <topology evidence="1">Multi-pass membrane protein</topology>
    </subcellularLocation>
</comment>
<accession>A0A813GGR8</accession>
<dbReference type="GO" id="GO:0001508">
    <property type="term" value="P:action potential"/>
    <property type="evidence" value="ECO:0007669"/>
    <property type="project" value="TreeGrafter"/>
</dbReference>
<feature type="transmembrane region" description="Helical" evidence="11">
    <location>
        <begin position="96"/>
        <end position="113"/>
    </location>
</feature>
<evidence type="ECO:0000313" key="13">
    <source>
        <dbReference type="EMBL" id="CAE8626140.1"/>
    </source>
</evidence>
<dbReference type="SUPFAM" id="SSF81324">
    <property type="entry name" value="Voltage-gated potassium channels"/>
    <property type="match status" value="1"/>
</dbReference>
<keyword evidence="9 11" id="KW-0472">Membrane</keyword>
<reference evidence="13" key="1">
    <citation type="submission" date="2021-02" db="EMBL/GenBank/DDBJ databases">
        <authorList>
            <person name="Dougan E. K."/>
            <person name="Rhodes N."/>
            <person name="Thang M."/>
            <person name="Chan C."/>
        </authorList>
    </citation>
    <scope>NUCLEOTIDE SEQUENCE</scope>
</reference>
<dbReference type="OMA" id="HAARIYQ"/>
<protein>
    <recommendedName>
        <fullName evidence="12">Ion transport domain-containing protein</fullName>
    </recommendedName>
</protein>